<dbReference type="FunFam" id="3.40.50.300:FF:000006">
    <property type="entry name" value="DNA-binding transcriptional regulator NtrC"/>
    <property type="match status" value="1"/>
</dbReference>
<feature type="domain" description="Sigma-54 factor interaction" evidence="5">
    <location>
        <begin position="139"/>
        <end position="368"/>
    </location>
</feature>
<dbReference type="PROSITE" id="PS50113">
    <property type="entry name" value="PAC"/>
    <property type="match status" value="1"/>
</dbReference>
<proteinExistence type="predicted"/>
<organism evidence="8 9">
    <name type="scientific">Abyssobacteria bacterium (strain SURF_5)</name>
    <dbReference type="NCBI Taxonomy" id="2093360"/>
    <lineage>
        <taxon>Bacteria</taxon>
        <taxon>Pseudomonadati</taxon>
        <taxon>Candidatus Hydrogenedentota</taxon>
        <taxon>Candidatus Abyssobacteria</taxon>
    </lineage>
</organism>
<name>A0A3A4NZZ4_ABYX5</name>
<dbReference type="Pfam" id="PF02954">
    <property type="entry name" value="HTH_8"/>
    <property type="match status" value="1"/>
</dbReference>
<dbReference type="EMBL" id="QZKU01000035">
    <property type="protein sequence ID" value="RJP24419.1"/>
    <property type="molecule type" value="Genomic_DNA"/>
</dbReference>
<keyword evidence="3" id="KW-0805">Transcription regulation</keyword>
<evidence type="ECO:0000256" key="4">
    <source>
        <dbReference type="ARBA" id="ARBA00023163"/>
    </source>
</evidence>
<keyword evidence="4" id="KW-0804">Transcription</keyword>
<evidence type="ECO:0000256" key="2">
    <source>
        <dbReference type="ARBA" id="ARBA00022840"/>
    </source>
</evidence>
<dbReference type="PROSITE" id="PS00688">
    <property type="entry name" value="SIGMA54_INTERACT_3"/>
    <property type="match status" value="1"/>
</dbReference>
<dbReference type="CDD" id="cd00130">
    <property type="entry name" value="PAS"/>
    <property type="match status" value="1"/>
</dbReference>
<dbReference type="Gene3D" id="1.10.10.60">
    <property type="entry name" value="Homeodomain-like"/>
    <property type="match status" value="1"/>
</dbReference>
<dbReference type="PROSITE" id="PS50045">
    <property type="entry name" value="SIGMA54_INTERACT_4"/>
    <property type="match status" value="1"/>
</dbReference>
<dbReference type="Gene3D" id="3.30.450.20">
    <property type="entry name" value="PAS domain"/>
    <property type="match status" value="1"/>
</dbReference>
<dbReference type="Gene3D" id="3.40.50.300">
    <property type="entry name" value="P-loop containing nucleotide triphosphate hydrolases"/>
    <property type="match status" value="1"/>
</dbReference>
<keyword evidence="2" id="KW-0067">ATP-binding</keyword>
<dbReference type="NCBIfam" id="TIGR00229">
    <property type="entry name" value="sensory_box"/>
    <property type="match status" value="1"/>
</dbReference>
<dbReference type="SMART" id="SM00091">
    <property type="entry name" value="PAS"/>
    <property type="match status" value="1"/>
</dbReference>
<dbReference type="PROSITE" id="PS50112">
    <property type="entry name" value="PAS"/>
    <property type="match status" value="1"/>
</dbReference>
<evidence type="ECO:0000256" key="3">
    <source>
        <dbReference type="ARBA" id="ARBA00023015"/>
    </source>
</evidence>
<dbReference type="AlphaFoldDB" id="A0A3A4NZZ4"/>
<feature type="domain" description="PAS" evidence="6">
    <location>
        <begin position="7"/>
        <end position="53"/>
    </location>
</feature>
<feature type="domain" description="PAC" evidence="7">
    <location>
        <begin position="80"/>
        <end position="132"/>
    </location>
</feature>
<evidence type="ECO:0000259" key="7">
    <source>
        <dbReference type="PROSITE" id="PS50113"/>
    </source>
</evidence>
<gene>
    <name evidence="8" type="ORF">C4520_04105</name>
</gene>
<dbReference type="Pfam" id="PF25601">
    <property type="entry name" value="AAA_lid_14"/>
    <property type="match status" value="1"/>
</dbReference>
<dbReference type="SMART" id="SM00382">
    <property type="entry name" value="AAA"/>
    <property type="match status" value="1"/>
</dbReference>
<dbReference type="InterPro" id="IPR000014">
    <property type="entry name" value="PAS"/>
</dbReference>
<comment type="caution">
    <text evidence="8">The sequence shown here is derived from an EMBL/GenBank/DDBJ whole genome shotgun (WGS) entry which is preliminary data.</text>
</comment>
<keyword evidence="1" id="KW-0547">Nucleotide-binding</keyword>
<dbReference type="SUPFAM" id="SSF46689">
    <property type="entry name" value="Homeodomain-like"/>
    <property type="match status" value="1"/>
</dbReference>
<evidence type="ECO:0000259" key="6">
    <source>
        <dbReference type="PROSITE" id="PS50112"/>
    </source>
</evidence>
<dbReference type="GO" id="GO:0043565">
    <property type="term" value="F:sequence-specific DNA binding"/>
    <property type="evidence" value="ECO:0007669"/>
    <property type="project" value="InterPro"/>
</dbReference>
<dbReference type="InterPro" id="IPR002197">
    <property type="entry name" value="HTH_Fis"/>
</dbReference>
<dbReference type="InterPro" id="IPR035965">
    <property type="entry name" value="PAS-like_dom_sf"/>
</dbReference>
<evidence type="ECO:0000313" key="9">
    <source>
        <dbReference type="Proteomes" id="UP000265882"/>
    </source>
</evidence>
<evidence type="ECO:0000256" key="1">
    <source>
        <dbReference type="ARBA" id="ARBA00022741"/>
    </source>
</evidence>
<dbReference type="SUPFAM" id="SSF55785">
    <property type="entry name" value="PYP-like sensor domain (PAS domain)"/>
    <property type="match status" value="1"/>
</dbReference>
<dbReference type="Proteomes" id="UP000265882">
    <property type="component" value="Unassembled WGS sequence"/>
</dbReference>
<dbReference type="InterPro" id="IPR025662">
    <property type="entry name" value="Sigma_54_int_dom_ATP-bd_1"/>
</dbReference>
<dbReference type="Gene3D" id="1.10.8.60">
    <property type="match status" value="1"/>
</dbReference>
<dbReference type="GO" id="GO:0005524">
    <property type="term" value="F:ATP binding"/>
    <property type="evidence" value="ECO:0007669"/>
    <property type="project" value="UniProtKB-KW"/>
</dbReference>
<protein>
    <submittedName>
        <fullName evidence="8">PAS domain S-box protein</fullName>
    </submittedName>
</protein>
<dbReference type="PROSITE" id="PS00675">
    <property type="entry name" value="SIGMA54_INTERACT_1"/>
    <property type="match status" value="1"/>
</dbReference>
<reference evidence="8 9" key="1">
    <citation type="journal article" date="2017" name="ISME J.">
        <title>Energy and carbon metabolisms in a deep terrestrial subsurface fluid microbial community.</title>
        <authorList>
            <person name="Momper L."/>
            <person name="Jungbluth S.P."/>
            <person name="Lee M.D."/>
            <person name="Amend J.P."/>
        </authorList>
    </citation>
    <scope>NUCLEOTIDE SEQUENCE [LARGE SCALE GENOMIC DNA]</scope>
    <source>
        <strain evidence="8">SURF_5</strain>
    </source>
</reference>
<dbReference type="GO" id="GO:0006355">
    <property type="term" value="P:regulation of DNA-templated transcription"/>
    <property type="evidence" value="ECO:0007669"/>
    <property type="project" value="InterPro"/>
</dbReference>
<dbReference type="InterPro" id="IPR027417">
    <property type="entry name" value="P-loop_NTPase"/>
</dbReference>
<evidence type="ECO:0000313" key="8">
    <source>
        <dbReference type="EMBL" id="RJP24419.1"/>
    </source>
</evidence>
<dbReference type="SUPFAM" id="SSF52540">
    <property type="entry name" value="P-loop containing nucleoside triphosphate hydrolases"/>
    <property type="match status" value="1"/>
</dbReference>
<dbReference type="InterPro" id="IPR003593">
    <property type="entry name" value="AAA+_ATPase"/>
</dbReference>
<dbReference type="PRINTS" id="PR01590">
    <property type="entry name" value="HTHFIS"/>
</dbReference>
<dbReference type="CDD" id="cd00009">
    <property type="entry name" value="AAA"/>
    <property type="match status" value="1"/>
</dbReference>
<accession>A0A3A4NZZ4</accession>
<evidence type="ECO:0000259" key="5">
    <source>
        <dbReference type="PROSITE" id="PS50045"/>
    </source>
</evidence>
<dbReference type="InterPro" id="IPR000700">
    <property type="entry name" value="PAS-assoc_C"/>
</dbReference>
<dbReference type="InterPro" id="IPR025944">
    <property type="entry name" value="Sigma_54_int_dom_CS"/>
</dbReference>
<dbReference type="InterPro" id="IPR002078">
    <property type="entry name" value="Sigma_54_int"/>
</dbReference>
<dbReference type="InterPro" id="IPR058031">
    <property type="entry name" value="AAA_lid_NorR"/>
</dbReference>
<dbReference type="Pfam" id="PF13426">
    <property type="entry name" value="PAS_9"/>
    <property type="match status" value="1"/>
</dbReference>
<sequence length="445" mass="49862">MSQKELDTRFFPLIFDTISHGIFTIDAEGRITSFNRMAEMLTGYTKEEVLGEQCHRVFRADFCEVECPLKRSIKTRERSEAVEVVVTTKDGRKLPIAISTSALIDENGSVLGGVEMFRDLSAVAELRKRLLGSYVFEDIVSKSPSMQKIFEVIPLVANSQSNVLIEGESGTGKELVARAIHNLSSRRNKPFLAINCAALPDQLLESELFGYKKGAFTDAKKDKPGRFAIAADGTILLDEIGDLSPAMQVKLLRVLETKEFTPLGDNTSVKTDFRVIACTNKNLAREVQKKRFRSDLYFRLNVVRLSLPTLAERREDIPLLINHFIERFNALQGRRISRCSERVMAALMGYSFPGNVRELENAIEHAFVVCIGDIIQLEDLPSHIVASVTETAASQKAKFLPLDSAEAETIRTVLAKHFGNRNRTAAELGISRNTLWRKMKRYGIS</sequence>
<dbReference type="Pfam" id="PF00158">
    <property type="entry name" value="Sigma54_activat"/>
    <property type="match status" value="1"/>
</dbReference>
<dbReference type="InterPro" id="IPR009057">
    <property type="entry name" value="Homeodomain-like_sf"/>
</dbReference>
<dbReference type="PANTHER" id="PTHR32071">
    <property type="entry name" value="TRANSCRIPTIONAL REGULATORY PROTEIN"/>
    <property type="match status" value="1"/>
</dbReference>